<organism evidence="2 3">
    <name type="scientific">Artemisia annua</name>
    <name type="common">Sweet wormwood</name>
    <dbReference type="NCBI Taxonomy" id="35608"/>
    <lineage>
        <taxon>Eukaryota</taxon>
        <taxon>Viridiplantae</taxon>
        <taxon>Streptophyta</taxon>
        <taxon>Embryophyta</taxon>
        <taxon>Tracheophyta</taxon>
        <taxon>Spermatophyta</taxon>
        <taxon>Magnoliopsida</taxon>
        <taxon>eudicotyledons</taxon>
        <taxon>Gunneridae</taxon>
        <taxon>Pentapetalae</taxon>
        <taxon>asterids</taxon>
        <taxon>campanulids</taxon>
        <taxon>Asterales</taxon>
        <taxon>Asteraceae</taxon>
        <taxon>Asteroideae</taxon>
        <taxon>Anthemideae</taxon>
        <taxon>Artemisiinae</taxon>
        <taxon>Artemisia</taxon>
    </lineage>
</organism>
<dbReference type="InterPro" id="IPR036047">
    <property type="entry name" value="F-box-like_dom_sf"/>
</dbReference>
<dbReference type="SUPFAM" id="SSF81383">
    <property type="entry name" value="F-box domain"/>
    <property type="match status" value="1"/>
</dbReference>
<dbReference type="Pfam" id="PF08268">
    <property type="entry name" value="FBA_3"/>
    <property type="match status" value="1"/>
</dbReference>
<reference evidence="2 3" key="1">
    <citation type="journal article" date="2018" name="Mol. Plant">
        <title>The genome of Artemisia annua provides insight into the evolution of Asteraceae family and artemisinin biosynthesis.</title>
        <authorList>
            <person name="Shen Q."/>
            <person name="Zhang L."/>
            <person name="Liao Z."/>
            <person name="Wang S."/>
            <person name="Yan T."/>
            <person name="Shi P."/>
            <person name="Liu M."/>
            <person name="Fu X."/>
            <person name="Pan Q."/>
            <person name="Wang Y."/>
            <person name="Lv Z."/>
            <person name="Lu X."/>
            <person name="Zhang F."/>
            <person name="Jiang W."/>
            <person name="Ma Y."/>
            <person name="Chen M."/>
            <person name="Hao X."/>
            <person name="Li L."/>
            <person name="Tang Y."/>
            <person name="Lv G."/>
            <person name="Zhou Y."/>
            <person name="Sun X."/>
            <person name="Brodelius P.E."/>
            <person name="Rose J.K.C."/>
            <person name="Tang K."/>
        </authorList>
    </citation>
    <scope>NUCLEOTIDE SEQUENCE [LARGE SCALE GENOMIC DNA]</scope>
    <source>
        <strain evidence="3">cv. Huhao1</strain>
        <tissue evidence="2">Leaf</tissue>
    </source>
</reference>
<dbReference type="Pfam" id="PF00646">
    <property type="entry name" value="F-box"/>
    <property type="match status" value="1"/>
</dbReference>
<accession>A0A2U1QD19</accession>
<dbReference type="AlphaFoldDB" id="A0A2U1QD19"/>
<evidence type="ECO:0000259" key="1">
    <source>
        <dbReference type="PROSITE" id="PS50181"/>
    </source>
</evidence>
<dbReference type="InterPro" id="IPR013187">
    <property type="entry name" value="F-box-assoc_dom_typ3"/>
</dbReference>
<dbReference type="STRING" id="35608.A0A2U1QD19"/>
<dbReference type="EMBL" id="PKPP01000211">
    <property type="protein sequence ID" value="PWA95901.1"/>
    <property type="molecule type" value="Genomic_DNA"/>
</dbReference>
<feature type="domain" description="F-box" evidence="1">
    <location>
        <begin position="10"/>
        <end position="56"/>
    </location>
</feature>
<sequence length="379" mass="43003">MCLGKRPGKDNMIRHIPEDVLWNIFICLPAKQVAQMRCVSKPWNAILSQPSFIKSHLDHHLTHDDEILLVFLYGEFSTRYPVTAHPARSPILQLPNLIKLPKVDTSSSDKGYFIGSANGLICFSSNQLGFRDPVIHIWNPSLSALAALYSIASTVDDTVDDNDHMWFRFGYDPINDDYKVVKVMFRLGGIHLDTIQGSVKVEVYSLKRGGCWQSVNGFPSISFICNIDEVCVDGHLYWNCYVNAAWTQKTIVDFDLGAETFSEISIPDCIGHVVLGVLFQKLCVMSCIYNSGCEVWLLVDHKWVRHHVFRQFGDWIDPIGFTSKNAFLFITFDNRLALYNPDAAEVKLFTANIQESDTKVVEYVESLVWPPSLRANMEN</sequence>
<proteinExistence type="predicted"/>
<keyword evidence="3" id="KW-1185">Reference proteome</keyword>
<dbReference type="PANTHER" id="PTHR31111:SF134">
    <property type="entry name" value="F-BOX ASSOCIATED INTERACTION DOMAIN-CONTAINING PROTEIN"/>
    <property type="match status" value="1"/>
</dbReference>
<dbReference type="Gene3D" id="1.20.1280.50">
    <property type="match status" value="1"/>
</dbReference>
<dbReference type="InterPro" id="IPR017451">
    <property type="entry name" value="F-box-assoc_interact_dom"/>
</dbReference>
<evidence type="ECO:0000313" key="2">
    <source>
        <dbReference type="EMBL" id="PWA95901.1"/>
    </source>
</evidence>
<gene>
    <name evidence="2" type="ORF">CTI12_AA045440</name>
</gene>
<dbReference type="NCBIfam" id="TIGR01640">
    <property type="entry name" value="F_box_assoc_1"/>
    <property type="match status" value="1"/>
</dbReference>
<dbReference type="InterPro" id="IPR001810">
    <property type="entry name" value="F-box_dom"/>
</dbReference>
<evidence type="ECO:0000313" key="3">
    <source>
        <dbReference type="Proteomes" id="UP000245207"/>
    </source>
</evidence>
<protein>
    <submittedName>
        <fullName evidence="2">F-box domain-containing protein</fullName>
    </submittedName>
</protein>
<dbReference type="PROSITE" id="PS50181">
    <property type="entry name" value="FBOX"/>
    <property type="match status" value="1"/>
</dbReference>
<dbReference type="PANTHER" id="PTHR31111">
    <property type="entry name" value="BNAA05G37150D PROTEIN-RELATED"/>
    <property type="match status" value="1"/>
</dbReference>
<name>A0A2U1QD19_ARTAN</name>
<dbReference type="Proteomes" id="UP000245207">
    <property type="component" value="Unassembled WGS sequence"/>
</dbReference>
<comment type="caution">
    <text evidence="2">The sequence shown here is derived from an EMBL/GenBank/DDBJ whole genome shotgun (WGS) entry which is preliminary data.</text>
</comment>
<dbReference type="OrthoDB" id="1102159at2759"/>